<protein>
    <submittedName>
        <fullName evidence="1">Uncharacterized protein</fullName>
    </submittedName>
</protein>
<reference evidence="1 2" key="1">
    <citation type="submission" date="2018-01" db="EMBL/GenBank/DDBJ databases">
        <authorList>
            <person name="Clerissi C."/>
        </authorList>
    </citation>
    <scope>NUCLEOTIDE SEQUENCE [LARGE SCALE GENOMIC DNA]</scope>
    <source>
        <strain evidence="1">Cupriavidus taiwanensis STM 8556</strain>
    </source>
</reference>
<gene>
    <name evidence="1" type="ORF">CBM2613_B20019</name>
</gene>
<accession>A0A976G4U5</accession>
<sequence length="164" mass="17796">MRWPPPARIPGCSRASATARAGAADAPRSATHSWTSLPVFTRGRTAGHFAYGRRDRTAVTAMAGDWWLALWLTPMLPCRAVPLLWLELAHGWKDDPEPDPGCLLLLNQLEFILWAGGGECKQGGRGWNEGGNERTFIILSNISYLALPGSANAALARFPVVSSM</sequence>
<evidence type="ECO:0000313" key="2">
    <source>
        <dbReference type="Proteomes" id="UP000256952"/>
    </source>
</evidence>
<evidence type="ECO:0000313" key="1">
    <source>
        <dbReference type="EMBL" id="SOZ72280.1"/>
    </source>
</evidence>
<organism evidence="1 2">
    <name type="scientific">Cupriavidus taiwanensis</name>
    <dbReference type="NCBI Taxonomy" id="164546"/>
    <lineage>
        <taxon>Bacteria</taxon>
        <taxon>Pseudomonadati</taxon>
        <taxon>Pseudomonadota</taxon>
        <taxon>Betaproteobacteria</taxon>
        <taxon>Burkholderiales</taxon>
        <taxon>Burkholderiaceae</taxon>
        <taxon>Cupriavidus</taxon>
    </lineage>
</organism>
<dbReference type="EMBL" id="OFTH01000044">
    <property type="protein sequence ID" value="SOZ72280.1"/>
    <property type="molecule type" value="Genomic_DNA"/>
</dbReference>
<name>A0A976G4U5_9BURK</name>
<dbReference type="Proteomes" id="UP000256952">
    <property type="component" value="Chromosome CBM2613_b"/>
</dbReference>
<comment type="caution">
    <text evidence="1">The sequence shown here is derived from an EMBL/GenBank/DDBJ whole genome shotgun (WGS) entry which is preliminary data.</text>
</comment>
<proteinExistence type="predicted"/>
<dbReference type="AlphaFoldDB" id="A0A976G4U5"/>